<dbReference type="InterPro" id="IPR027417">
    <property type="entry name" value="P-loop_NTPase"/>
</dbReference>
<evidence type="ECO:0000256" key="6">
    <source>
        <dbReference type="SAM" id="MobiDB-lite"/>
    </source>
</evidence>
<dbReference type="GO" id="GO:0006355">
    <property type="term" value="P:regulation of DNA-templated transcription"/>
    <property type="evidence" value="ECO:0007669"/>
    <property type="project" value="InterPro"/>
</dbReference>
<dbReference type="InterPro" id="IPR002078">
    <property type="entry name" value="Sigma_54_int"/>
</dbReference>
<dbReference type="PANTHER" id="PTHR32071:SF113">
    <property type="entry name" value="ALGINATE BIOSYNTHESIS TRANSCRIPTIONAL REGULATORY PROTEIN ALGB"/>
    <property type="match status" value="1"/>
</dbReference>
<dbReference type="InterPro" id="IPR058031">
    <property type="entry name" value="AAA_lid_NorR"/>
</dbReference>
<dbReference type="SMART" id="SM00448">
    <property type="entry name" value="REC"/>
    <property type="match status" value="1"/>
</dbReference>
<keyword evidence="4" id="KW-0804">Transcription</keyword>
<dbReference type="InterPro" id="IPR025944">
    <property type="entry name" value="Sigma_54_int_dom_CS"/>
</dbReference>
<dbReference type="CDD" id="cd00009">
    <property type="entry name" value="AAA"/>
    <property type="match status" value="1"/>
</dbReference>
<dbReference type="Gene3D" id="3.40.50.2300">
    <property type="match status" value="1"/>
</dbReference>
<dbReference type="PROSITE" id="PS50045">
    <property type="entry name" value="SIGMA54_INTERACT_4"/>
    <property type="match status" value="1"/>
</dbReference>
<gene>
    <name evidence="9" type="ORF">DPF_2564</name>
</gene>
<feature type="domain" description="Response regulatory" evidence="8">
    <location>
        <begin position="3"/>
        <end position="118"/>
    </location>
</feature>
<feature type="region of interest" description="Disordered" evidence="6">
    <location>
        <begin position="398"/>
        <end position="420"/>
    </location>
</feature>
<dbReference type="InterPro" id="IPR001789">
    <property type="entry name" value="Sig_transdc_resp-reg_receiver"/>
</dbReference>
<dbReference type="PROSITE" id="PS50110">
    <property type="entry name" value="RESPONSE_REGULATORY"/>
    <property type="match status" value="1"/>
</dbReference>
<accession>A0A194AMH3</accession>
<sequence length="510" mass="57387">MGKILVIGKHNEFCEAILSLSQRMGHDPVFVEGIREGYATASSDGSYEVVFLDVMLEGGHGLEWIPKLQELPSMPDVIAMTNEGDPETAASAISQGAWDYLGTPVSIGSVQCMIARVLQSREKRKAFARQKILKRDKIIGRSMRLRRCLDSLARASESMCSVLFVGETGTGKELFASALHDNSPRGNRRMVVVDCTNLTRTLAESLLFGHDKGAFTGAVARKQGLVAQADGSSLFLDEIGELPLEVQKSFLRVLQEKRFRPLGSRNEEQSDFRLVCATNRSLLQMVEAEEFRKDLYFRISGMVIELPPLRERKEDIPDLLAHYVPKICKEYKVIDKTPSEDFIHALLCYSWPGNVRELLNTLYIAVNNALEERHLYPHHLPVDIRVKIIQSNHTLPRPELTTYVSPPPPPSPPPKSTREGMSEEIWIPKPAGRTNRCVKKPYPRWKRCIWTTWRPFPTATLPRPVPIRIFQERVCTSFSRSTTGIFASPRGTALFPEHLVPGCHHLVASP</sequence>
<dbReference type="PROSITE" id="PS00688">
    <property type="entry name" value="SIGMA54_INTERACT_3"/>
    <property type="match status" value="1"/>
</dbReference>
<dbReference type="PROSITE" id="PS00675">
    <property type="entry name" value="SIGMA54_INTERACT_1"/>
    <property type="match status" value="1"/>
</dbReference>
<reference evidence="10" key="1">
    <citation type="submission" date="2016-06" db="EMBL/GenBank/DDBJ databases">
        <title>Draft genome sequence of Desulfoplanes formicivorans strain Pf12B.</title>
        <authorList>
            <person name="Watanabe M."/>
            <person name="Kojima H."/>
            <person name="Fukui M."/>
        </authorList>
    </citation>
    <scope>NUCLEOTIDE SEQUENCE [LARGE SCALE GENOMIC DNA]</scope>
    <source>
        <strain evidence="10">Pf12B</strain>
    </source>
</reference>
<keyword evidence="5" id="KW-0597">Phosphoprotein</keyword>
<dbReference type="STRING" id="1592317.DPF_2564"/>
<dbReference type="InterPro" id="IPR025662">
    <property type="entry name" value="Sigma_54_int_dom_ATP-bd_1"/>
</dbReference>
<dbReference type="GO" id="GO:0005524">
    <property type="term" value="F:ATP binding"/>
    <property type="evidence" value="ECO:0007669"/>
    <property type="project" value="UniProtKB-KW"/>
</dbReference>
<keyword evidence="2" id="KW-0067">ATP-binding</keyword>
<evidence type="ECO:0000256" key="2">
    <source>
        <dbReference type="ARBA" id="ARBA00022840"/>
    </source>
</evidence>
<dbReference type="InterPro" id="IPR003593">
    <property type="entry name" value="AAA+_ATPase"/>
</dbReference>
<comment type="caution">
    <text evidence="9">The sequence shown here is derived from an EMBL/GenBank/DDBJ whole genome shotgun (WGS) entry which is preliminary data.</text>
</comment>
<dbReference type="Gene3D" id="3.40.50.300">
    <property type="entry name" value="P-loop containing nucleotide triphosphate hydrolases"/>
    <property type="match status" value="1"/>
</dbReference>
<organism evidence="9 10">
    <name type="scientific">Desulfoplanes formicivorans</name>
    <dbReference type="NCBI Taxonomy" id="1592317"/>
    <lineage>
        <taxon>Bacteria</taxon>
        <taxon>Pseudomonadati</taxon>
        <taxon>Thermodesulfobacteriota</taxon>
        <taxon>Desulfovibrionia</taxon>
        <taxon>Desulfovibrionales</taxon>
        <taxon>Desulfoplanaceae</taxon>
        <taxon>Desulfoplanes</taxon>
    </lineage>
</organism>
<protein>
    <submittedName>
        <fullName evidence="9">Fis family transcriptional regulator</fullName>
    </submittedName>
</protein>
<evidence type="ECO:0000256" key="3">
    <source>
        <dbReference type="ARBA" id="ARBA00023015"/>
    </source>
</evidence>
<dbReference type="OrthoDB" id="9763792at2"/>
<dbReference type="Pfam" id="PF25601">
    <property type="entry name" value="AAA_lid_14"/>
    <property type="match status" value="1"/>
</dbReference>
<evidence type="ECO:0000256" key="5">
    <source>
        <dbReference type="PROSITE-ProRule" id="PRU00169"/>
    </source>
</evidence>
<dbReference type="RefSeq" id="WP_069860061.1">
    <property type="nucleotide sequence ID" value="NZ_BDFE01000020.1"/>
</dbReference>
<dbReference type="CDD" id="cd00156">
    <property type="entry name" value="REC"/>
    <property type="match status" value="1"/>
</dbReference>
<dbReference type="FunFam" id="3.40.50.300:FF:000006">
    <property type="entry name" value="DNA-binding transcriptional regulator NtrC"/>
    <property type="match status" value="1"/>
</dbReference>
<dbReference type="GO" id="GO:0000160">
    <property type="term" value="P:phosphorelay signal transduction system"/>
    <property type="evidence" value="ECO:0007669"/>
    <property type="project" value="InterPro"/>
</dbReference>
<dbReference type="PANTHER" id="PTHR32071">
    <property type="entry name" value="TRANSCRIPTIONAL REGULATORY PROTEIN"/>
    <property type="match status" value="1"/>
</dbReference>
<dbReference type="Proteomes" id="UP000095200">
    <property type="component" value="Unassembled WGS sequence"/>
</dbReference>
<dbReference type="Pfam" id="PF00072">
    <property type="entry name" value="Response_reg"/>
    <property type="match status" value="1"/>
</dbReference>
<evidence type="ECO:0000259" key="7">
    <source>
        <dbReference type="PROSITE" id="PS50045"/>
    </source>
</evidence>
<evidence type="ECO:0000313" key="9">
    <source>
        <dbReference type="EMBL" id="GAU09829.1"/>
    </source>
</evidence>
<keyword evidence="1" id="KW-0547">Nucleotide-binding</keyword>
<feature type="domain" description="Sigma-54 factor interaction" evidence="7">
    <location>
        <begin position="138"/>
        <end position="367"/>
    </location>
</feature>
<dbReference type="SUPFAM" id="SSF52540">
    <property type="entry name" value="P-loop containing nucleoside triphosphate hydrolases"/>
    <property type="match status" value="1"/>
</dbReference>
<name>A0A194AMH3_9BACT</name>
<proteinExistence type="predicted"/>
<evidence type="ECO:0000256" key="1">
    <source>
        <dbReference type="ARBA" id="ARBA00022741"/>
    </source>
</evidence>
<dbReference type="Pfam" id="PF00158">
    <property type="entry name" value="Sigma54_activat"/>
    <property type="match status" value="1"/>
</dbReference>
<dbReference type="SMART" id="SM00382">
    <property type="entry name" value="AAA"/>
    <property type="match status" value="1"/>
</dbReference>
<evidence type="ECO:0000259" key="8">
    <source>
        <dbReference type="PROSITE" id="PS50110"/>
    </source>
</evidence>
<feature type="compositionally biased region" description="Pro residues" evidence="6">
    <location>
        <begin position="405"/>
        <end position="415"/>
    </location>
</feature>
<evidence type="ECO:0000313" key="10">
    <source>
        <dbReference type="Proteomes" id="UP000095200"/>
    </source>
</evidence>
<dbReference type="EMBL" id="BDFE01000020">
    <property type="protein sequence ID" value="GAU09829.1"/>
    <property type="molecule type" value="Genomic_DNA"/>
</dbReference>
<keyword evidence="3" id="KW-0805">Transcription regulation</keyword>
<dbReference type="InterPro" id="IPR011006">
    <property type="entry name" value="CheY-like_superfamily"/>
</dbReference>
<dbReference type="AlphaFoldDB" id="A0A194AMH3"/>
<keyword evidence="10" id="KW-1185">Reference proteome</keyword>
<dbReference type="SUPFAM" id="SSF52172">
    <property type="entry name" value="CheY-like"/>
    <property type="match status" value="1"/>
</dbReference>
<dbReference type="Gene3D" id="1.10.8.60">
    <property type="match status" value="1"/>
</dbReference>
<evidence type="ECO:0000256" key="4">
    <source>
        <dbReference type="ARBA" id="ARBA00023163"/>
    </source>
</evidence>
<feature type="modified residue" description="4-aspartylphosphate" evidence="5">
    <location>
        <position position="53"/>
    </location>
</feature>